<proteinExistence type="predicted"/>
<evidence type="ECO:0000256" key="6">
    <source>
        <dbReference type="SAM" id="Phobius"/>
    </source>
</evidence>
<dbReference type="PANTHER" id="PTHR33406">
    <property type="entry name" value="MEMBRANE PROTEIN MJ1562-RELATED"/>
    <property type="match status" value="1"/>
</dbReference>
<dbReference type="InterPro" id="IPR004869">
    <property type="entry name" value="MMPL_dom"/>
</dbReference>
<dbReference type="PROSITE" id="PS50156">
    <property type="entry name" value="SSD"/>
    <property type="match status" value="1"/>
</dbReference>
<keyword evidence="5 6" id="KW-0472">Membrane</keyword>
<dbReference type="Pfam" id="PF03176">
    <property type="entry name" value="MMPL"/>
    <property type="match status" value="2"/>
</dbReference>
<dbReference type="InterPro" id="IPR050545">
    <property type="entry name" value="Mycobact_MmpL"/>
</dbReference>
<evidence type="ECO:0000256" key="2">
    <source>
        <dbReference type="ARBA" id="ARBA00022475"/>
    </source>
</evidence>
<keyword evidence="2" id="KW-1003">Cell membrane</keyword>
<evidence type="ECO:0000259" key="7">
    <source>
        <dbReference type="PROSITE" id="PS50156"/>
    </source>
</evidence>
<gene>
    <name evidence="8" type="ORF">Val02_07290</name>
</gene>
<feature type="transmembrane region" description="Helical" evidence="6">
    <location>
        <begin position="294"/>
        <end position="320"/>
    </location>
</feature>
<feature type="transmembrane region" description="Helical" evidence="6">
    <location>
        <begin position="535"/>
        <end position="555"/>
    </location>
</feature>
<dbReference type="AlphaFoldDB" id="A0A8J4DNQ8"/>
<evidence type="ECO:0000256" key="5">
    <source>
        <dbReference type="ARBA" id="ARBA00023136"/>
    </source>
</evidence>
<feature type="transmembrane region" description="Helical" evidence="6">
    <location>
        <begin position="173"/>
        <end position="191"/>
    </location>
</feature>
<feature type="transmembrane region" description="Helical" evidence="6">
    <location>
        <begin position="504"/>
        <end position="523"/>
    </location>
</feature>
<evidence type="ECO:0000313" key="9">
    <source>
        <dbReference type="Proteomes" id="UP000619260"/>
    </source>
</evidence>
<dbReference type="SUPFAM" id="SSF82866">
    <property type="entry name" value="Multidrug efflux transporter AcrB transmembrane domain"/>
    <property type="match status" value="2"/>
</dbReference>
<dbReference type="InterPro" id="IPR000731">
    <property type="entry name" value="SSD"/>
</dbReference>
<dbReference type="PANTHER" id="PTHR33406:SF13">
    <property type="entry name" value="MEMBRANE PROTEIN YDFJ"/>
    <property type="match status" value="1"/>
</dbReference>
<dbReference type="GO" id="GO:0005886">
    <property type="term" value="C:plasma membrane"/>
    <property type="evidence" value="ECO:0007669"/>
    <property type="project" value="UniProtKB-SubCell"/>
</dbReference>
<keyword evidence="4 6" id="KW-1133">Transmembrane helix</keyword>
<evidence type="ECO:0000313" key="8">
    <source>
        <dbReference type="EMBL" id="GIJ43843.1"/>
    </source>
</evidence>
<evidence type="ECO:0000256" key="3">
    <source>
        <dbReference type="ARBA" id="ARBA00022692"/>
    </source>
</evidence>
<reference evidence="8" key="1">
    <citation type="submission" date="2021-01" db="EMBL/GenBank/DDBJ databases">
        <title>Whole genome shotgun sequence of Virgisporangium aliadipatigenens NBRC 105644.</title>
        <authorList>
            <person name="Komaki H."/>
            <person name="Tamura T."/>
        </authorList>
    </citation>
    <scope>NUCLEOTIDE SEQUENCE</scope>
    <source>
        <strain evidence="8">NBRC 105644</strain>
    </source>
</reference>
<dbReference type="Proteomes" id="UP000619260">
    <property type="component" value="Unassembled WGS sequence"/>
</dbReference>
<keyword evidence="3 6" id="KW-0812">Transmembrane</keyword>
<feature type="transmembrane region" description="Helical" evidence="6">
    <location>
        <begin position="641"/>
        <end position="664"/>
    </location>
</feature>
<dbReference type="EMBL" id="BOPF01000002">
    <property type="protein sequence ID" value="GIJ43843.1"/>
    <property type="molecule type" value="Genomic_DNA"/>
</dbReference>
<feature type="transmembrane region" description="Helical" evidence="6">
    <location>
        <begin position="352"/>
        <end position="370"/>
    </location>
</feature>
<feature type="transmembrane region" description="Helical" evidence="6">
    <location>
        <begin position="616"/>
        <end position="635"/>
    </location>
</feature>
<evidence type="ECO:0000256" key="1">
    <source>
        <dbReference type="ARBA" id="ARBA00004651"/>
    </source>
</evidence>
<dbReference type="Gene3D" id="1.20.1640.10">
    <property type="entry name" value="Multidrug efflux transporter AcrB transmembrane domain"/>
    <property type="match status" value="2"/>
</dbReference>
<sequence>MRGLGRFCTRRPGWVVTGWLLAAVAVAALVGAFGRPVAEDITLPGSDGQVGRELMERAFAGSGNGTGQLILRVRDGSLADPGRAEAIAVALAEVRAHPHVANVRPPDAAQGTLGADGRIGYATVEFDVISREVDRALAEGVLDAAAPARAAGVETVGAGALARPESGTRTGELLGLAVAALVMVVAFGGLVAAGLPLVTALVTLLCGLGLIGLAGHLTDVPSVATTLATMIGLGVGVDYALFLLTRYRALGRDRAAVVATVASAGTAVVFAGGSVVVAFGGLGLAGVPILTTLAWTAGLVVLLAVGAATTLLPAVLTLLGPRVDALRVFRRPAGSGRSRWGRLAERITRKPGRYALLTTALLVLVTAPVADLETGQLDFGNNPPGTATRTGYDLLAEGFGPGINGPLTVVAALDPPAGDGDGRIAALRDAVARTPGVARTRPAAVSADGRVAAVRAEADSAANDPRTADTIRALRRVTVAGADVHVTGAVAIRGDVGERVARRMPWVIAAVVLLSAVLLLLAFRAPVLALKAAVMNLLSVGTAYGVLTAVFQWGWGVRAIGLDGPVPVEAYVPMMLFALLFGLSMDYEVFLLSAVRDAWRASGDNRAAVRDGLAGTGRVITSAALIMVCVFASFILSPNPIIKMFGLGLAVAIAVDATIIRGLLVPATMALLGDLNWWTPFHKAGRGGSIPASRIR</sequence>
<comment type="subcellular location">
    <subcellularLocation>
        <location evidence="1">Cell membrane</location>
        <topology evidence="1">Multi-pass membrane protein</topology>
    </subcellularLocation>
</comment>
<protein>
    <submittedName>
        <fullName evidence="8">Membrane protein</fullName>
    </submittedName>
</protein>
<organism evidence="8 9">
    <name type="scientific">Virgisporangium aliadipatigenens</name>
    <dbReference type="NCBI Taxonomy" id="741659"/>
    <lineage>
        <taxon>Bacteria</taxon>
        <taxon>Bacillati</taxon>
        <taxon>Actinomycetota</taxon>
        <taxon>Actinomycetes</taxon>
        <taxon>Micromonosporales</taxon>
        <taxon>Micromonosporaceae</taxon>
        <taxon>Virgisporangium</taxon>
    </lineage>
</organism>
<feature type="transmembrane region" description="Helical" evidence="6">
    <location>
        <begin position="12"/>
        <end position="34"/>
    </location>
</feature>
<feature type="transmembrane region" description="Helical" evidence="6">
    <location>
        <begin position="256"/>
        <end position="282"/>
    </location>
</feature>
<accession>A0A8J4DNQ8</accession>
<feature type="transmembrane region" description="Helical" evidence="6">
    <location>
        <begin position="223"/>
        <end position="244"/>
    </location>
</feature>
<feature type="transmembrane region" description="Helical" evidence="6">
    <location>
        <begin position="575"/>
        <end position="595"/>
    </location>
</feature>
<feature type="domain" description="SSD" evidence="7">
    <location>
        <begin position="197"/>
        <end position="318"/>
    </location>
</feature>
<keyword evidence="9" id="KW-1185">Reference proteome</keyword>
<comment type="caution">
    <text evidence="8">The sequence shown here is derived from an EMBL/GenBank/DDBJ whole genome shotgun (WGS) entry which is preliminary data.</text>
</comment>
<feature type="transmembrane region" description="Helical" evidence="6">
    <location>
        <begin position="198"/>
        <end position="217"/>
    </location>
</feature>
<evidence type="ECO:0000256" key="4">
    <source>
        <dbReference type="ARBA" id="ARBA00022989"/>
    </source>
</evidence>
<name>A0A8J4DNQ8_9ACTN</name>